<accession>A0A8J7FCD2</accession>
<dbReference type="InterPro" id="IPR011010">
    <property type="entry name" value="DNA_brk_join_enz"/>
</dbReference>
<dbReference type="Gene3D" id="1.10.150.130">
    <property type="match status" value="1"/>
</dbReference>
<reference evidence="8" key="1">
    <citation type="submission" date="2020-10" db="EMBL/GenBank/DDBJ databases">
        <title>Bacterium isolated from coastal waters sediment.</title>
        <authorList>
            <person name="Chen R.-J."/>
            <person name="Lu D.-C."/>
            <person name="Zhu K.-L."/>
            <person name="Du Z.-J."/>
        </authorList>
    </citation>
    <scope>NUCLEOTIDE SEQUENCE</scope>
    <source>
        <strain evidence="8">N1Y112</strain>
    </source>
</reference>
<keyword evidence="9" id="KW-1185">Reference proteome</keyword>
<dbReference type="CDD" id="cd01184">
    <property type="entry name" value="INT_C_like_1"/>
    <property type="match status" value="1"/>
</dbReference>
<dbReference type="Pfam" id="PF00589">
    <property type="entry name" value="Phage_integrase"/>
    <property type="match status" value="1"/>
</dbReference>
<dbReference type="Pfam" id="PF13102">
    <property type="entry name" value="Phage_int_SAM_5"/>
    <property type="match status" value="1"/>
</dbReference>
<dbReference type="InterPro" id="IPR002104">
    <property type="entry name" value="Integrase_catalytic"/>
</dbReference>
<dbReference type="InterPro" id="IPR050090">
    <property type="entry name" value="Tyrosine_recombinase_XerCD"/>
</dbReference>
<keyword evidence="4" id="KW-0233">DNA recombination</keyword>
<evidence type="ECO:0000256" key="1">
    <source>
        <dbReference type="ARBA" id="ARBA00008857"/>
    </source>
</evidence>
<evidence type="ECO:0000313" key="8">
    <source>
        <dbReference type="EMBL" id="MBE9397101.1"/>
    </source>
</evidence>
<dbReference type="InterPro" id="IPR044068">
    <property type="entry name" value="CB"/>
</dbReference>
<evidence type="ECO:0000256" key="4">
    <source>
        <dbReference type="ARBA" id="ARBA00023172"/>
    </source>
</evidence>
<evidence type="ECO:0000256" key="3">
    <source>
        <dbReference type="ARBA" id="ARBA00023125"/>
    </source>
</evidence>
<comment type="similarity">
    <text evidence="1">Belongs to the 'phage' integrase family.</text>
</comment>
<dbReference type="PANTHER" id="PTHR30349:SF41">
    <property type="entry name" value="INTEGRASE_RECOMBINASE PROTEIN MJ0367-RELATED"/>
    <property type="match status" value="1"/>
</dbReference>
<dbReference type="PROSITE" id="PS51898">
    <property type="entry name" value="TYR_RECOMBINASE"/>
    <property type="match status" value="1"/>
</dbReference>
<dbReference type="AlphaFoldDB" id="A0A8J7FCD2"/>
<dbReference type="Proteomes" id="UP000640333">
    <property type="component" value="Unassembled WGS sequence"/>
</dbReference>
<evidence type="ECO:0000259" key="6">
    <source>
        <dbReference type="PROSITE" id="PS51898"/>
    </source>
</evidence>
<dbReference type="Gene3D" id="1.10.443.10">
    <property type="entry name" value="Intergrase catalytic core"/>
    <property type="match status" value="1"/>
</dbReference>
<sequence length="436" mass="49840">MARTPAYLQLSKSNVFYFRLRVPKSLRSILGKREIHRSLKTRCRREAMVRGGQLLASAERLFSQAVTGANVCWQSLSWDKQVVSNSVVIAQPVEPSVALSSGPKLSEITDQYLKTQRLEGVSEKTVADKRSVVELLVRIIGDKPVDQISRKAAQRFRETALKLPPRMNQLSPKPLEKLIEEAETTISITTFNNYVKNLTTVFSYAVQEGHIDHNPFDGLRVKQRVKASEQRSRFTEEDLKRLFSSEVYARRDGDKPYQYWLPLMGLYTGARLNELCQLYLDDIIHVDDIDCIHIQASRPDQKLKNPTSERLIPIHSKLKALGFMEYVEQQRQLGHERLFDLVRHSRHGYAATPSKWFARYRDKLGFKGGDEKKDFHSFRHTVADHLKQQGVAESLIGGILGHQTGGITFSRYGKDFKPVVLVPVIEQIDLIPLTCR</sequence>
<proteinExistence type="inferred from homology"/>
<dbReference type="EMBL" id="JADEYS010000006">
    <property type="protein sequence ID" value="MBE9397101.1"/>
    <property type="molecule type" value="Genomic_DNA"/>
</dbReference>
<evidence type="ECO:0000256" key="2">
    <source>
        <dbReference type="ARBA" id="ARBA00022908"/>
    </source>
</evidence>
<feature type="domain" description="Core-binding (CB)" evidence="7">
    <location>
        <begin position="103"/>
        <end position="206"/>
    </location>
</feature>
<dbReference type="GO" id="GO:0006310">
    <property type="term" value="P:DNA recombination"/>
    <property type="evidence" value="ECO:0007669"/>
    <property type="project" value="UniProtKB-KW"/>
</dbReference>
<dbReference type="Pfam" id="PF20172">
    <property type="entry name" value="DUF6538"/>
    <property type="match status" value="1"/>
</dbReference>
<dbReference type="RefSeq" id="WP_193952653.1">
    <property type="nucleotide sequence ID" value="NZ_JADEYS010000006.1"/>
</dbReference>
<feature type="domain" description="Tyr recombinase" evidence="6">
    <location>
        <begin position="229"/>
        <end position="426"/>
    </location>
</feature>
<dbReference type="InterPro" id="IPR010998">
    <property type="entry name" value="Integrase_recombinase_N"/>
</dbReference>
<dbReference type="GO" id="GO:0003677">
    <property type="term" value="F:DNA binding"/>
    <property type="evidence" value="ECO:0007669"/>
    <property type="project" value="UniProtKB-UniRule"/>
</dbReference>
<comment type="caution">
    <text evidence="8">The sequence shown here is derived from an EMBL/GenBank/DDBJ whole genome shotgun (WGS) entry which is preliminary data.</text>
</comment>
<gene>
    <name evidence="8" type="ORF">IOQ59_07480</name>
</gene>
<dbReference type="PANTHER" id="PTHR30349">
    <property type="entry name" value="PHAGE INTEGRASE-RELATED"/>
    <property type="match status" value="1"/>
</dbReference>
<dbReference type="GO" id="GO:0015074">
    <property type="term" value="P:DNA integration"/>
    <property type="evidence" value="ECO:0007669"/>
    <property type="project" value="UniProtKB-KW"/>
</dbReference>
<dbReference type="InterPro" id="IPR046668">
    <property type="entry name" value="DUF6538"/>
</dbReference>
<dbReference type="SUPFAM" id="SSF56349">
    <property type="entry name" value="DNA breaking-rejoining enzymes"/>
    <property type="match status" value="1"/>
</dbReference>
<dbReference type="PROSITE" id="PS51900">
    <property type="entry name" value="CB"/>
    <property type="match status" value="1"/>
</dbReference>
<dbReference type="InterPro" id="IPR025269">
    <property type="entry name" value="SAM-like_dom"/>
</dbReference>
<organism evidence="8 9">
    <name type="scientific">Pontibacterium sinense</name>
    <dbReference type="NCBI Taxonomy" id="2781979"/>
    <lineage>
        <taxon>Bacteria</taxon>
        <taxon>Pseudomonadati</taxon>
        <taxon>Pseudomonadota</taxon>
        <taxon>Gammaproteobacteria</taxon>
        <taxon>Oceanospirillales</taxon>
        <taxon>Oceanospirillaceae</taxon>
        <taxon>Pontibacterium</taxon>
    </lineage>
</organism>
<name>A0A8J7FCD2_9GAMM</name>
<evidence type="ECO:0000259" key="7">
    <source>
        <dbReference type="PROSITE" id="PS51900"/>
    </source>
</evidence>
<keyword evidence="3 5" id="KW-0238">DNA-binding</keyword>
<keyword evidence="2" id="KW-0229">DNA integration</keyword>
<evidence type="ECO:0000313" key="9">
    <source>
        <dbReference type="Proteomes" id="UP000640333"/>
    </source>
</evidence>
<protein>
    <submittedName>
        <fullName evidence="8">Tyrosine-type recombinase/integrase</fullName>
    </submittedName>
</protein>
<evidence type="ECO:0000256" key="5">
    <source>
        <dbReference type="PROSITE-ProRule" id="PRU01248"/>
    </source>
</evidence>
<dbReference type="InterPro" id="IPR013762">
    <property type="entry name" value="Integrase-like_cat_sf"/>
</dbReference>